<feature type="short sequence motif" description="Cx2C motif 1" evidence="10">
    <location>
        <begin position="272"/>
        <end position="275"/>
    </location>
</feature>
<comment type="cofactor">
    <cofactor evidence="10">
        <name>[2Fe-2S] cluster</name>
        <dbReference type="ChEBI" id="CHEBI:190135"/>
    </cofactor>
</comment>
<keyword evidence="8 10" id="KW-0411">Iron-sulfur</keyword>
<dbReference type="OrthoDB" id="311633at2759"/>
<dbReference type="GO" id="GO:0034599">
    <property type="term" value="P:cellular response to oxidative stress"/>
    <property type="evidence" value="ECO:0007669"/>
    <property type="project" value="EnsemblFungi"/>
</dbReference>
<dbReference type="PANTHER" id="PTHR13273:SF14">
    <property type="entry name" value="ANAMORSIN"/>
    <property type="match status" value="1"/>
</dbReference>
<feature type="region of interest" description="Fe-S binding site B" evidence="10">
    <location>
        <begin position="272"/>
        <end position="286"/>
    </location>
</feature>
<dbReference type="GO" id="GO:0005758">
    <property type="term" value="C:mitochondrial intermembrane space"/>
    <property type="evidence" value="ECO:0007669"/>
    <property type="project" value="UniProtKB-SubCell"/>
</dbReference>
<evidence type="ECO:0000313" key="15">
    <source>
        <dbReference type="Proteomes" id="UP000016935"/>
    </source>
</evidence>
<reference evidence="14 15" key="1">
    <citation type="journal article" date="2012" name="PLoS Pathog.">
        <title>Diverse lifestyles and strategies of plant pathogenesis encoded in the genomes of eighteen Dothideomycetes fungi.</title>
        <authorList>
            <person name="Ohm R.A."/>
            <person name="Feau N."/>
            <person name="Henrissat B."/>
            <person name="Schoch C.L."/>
            <person name="Horwitz B.A."/>
            <person name="Barry K.W."/>
            <person name="Condon B.J."/>
            <person name="Copeland A.C."/>
            <person name="Dhillon B."/>
            <person name="Glaser F."/>
            <person name="Hesse C.N."/>
            <person name="Kosti I."/>
            <person name="LaButti K."/>
            <person name="Lindquist E.A."/>
            <person name="Lucas S."/>
            <person name="Salamov A.A."/>
            <person name="Bradshaw R.E."/>
            <person name="Ciuffetti L."/>
            <person name="Hamelin R.C."/>
            <person name="Kema G.H.J."/>
            <person name="Lawrence C."/>
            <person name="Scott J.A."/>
            <person name="Spatafora J.W."/>
            <person name="Turgeon B.G."/>
            <person name="de Wit P.J.G.M."/>
            <person name="Zhong S."/>
            <person name="Goodwin S.B."/>
            <person name="Grigoriev I.V."/>
        </authorList>
    </citation>
    <scope>NUCLEOTIDE SEQUENCE [LARGE SCALE GENOMIC DNA]</scope>
    <source>
        <strain evidence="15">28A</strain>
    </source>
</reference>
<organism evidence="14 15">
    <name type="scientific">Exserohilum turcicum (strain 28A)</name>
    <name type="common">Northern leaf blight fungus</name>
    <name type="synonym">Setosphaeria turcica</name>
    <dbReference type="NCBI Taxonomy" id="671987"/>
    <lineage>
        <taxon>Eukaryota</taxon>
        <taxon>Fungi</taxon>
        <taxon>Dikarya</taxon>
        <taxon>Ascomycota</taxon>
        <taxon>Pezizomycotina</taxon>
        <taxon>Dothideomycetes</taxon>
        <taxon>Pleosporomycetidae</taxon>
        <taxon>Pleosporales</taxon>
        <taxon>Pleosporineae</taxon>
        <taxon>Pleosporaceae</taxon>
        <taxon>Exserohilum</taxon>
    </lineage>
</organism>
<dbReference type="GO" id="GO:1901299">
    <property type="term" value="P:negative regulation of hydrogen peroxide-mediated programmed cell death"/>
    <property type="evidence" value="ECO:0007669"/>
    <property type="project" value="EnsemblFungi"/>
</dbReference>
<dbReference type="eggNOG" id="KOG4020">
    <property type="taxonomic scope" value="Eukaryota"/>
</dbReference>
<evidence type="ECO:0000256" key="10">
    <source>
        <dbReference type="HAMAP-Rule" id="MF_03115"/>
    </source>
</evidence>
<dbReference type="RefSeq" id="XP_008031670.1">
    <property type="nucleotide sequence ID" value="XM_008033479.1"/>
</dbReference>
<feature type="region of interest" description="Fe-S binding site A" evidence="10">
    <location>
        <begin position="211"/>
        <end position="227"/>
    </location>
</feature>
<dbReference type="HAMAP" id="MF_03115">
    <property type="entry name" value="Anamorsin"/>
    <property type="match status" value="1"/>
</dbReference>
<evidence type="ECO:0000259" key="13">
    <source>
        <dbReference type="Pfam" id="PF16803"/>
    </source>
</evidence>
<keyword evidence="6 10" id="KW-0479">Metal-binding</keyword>
<feature type="binding site" evidence="10">
    <location>
        <position position="222"/>
    </location>
    <ligand>
        <name>[2Fe-2S] cluster</name>
        <dbReference type="ChEBI" id="CHEBI:190135"/>
    </ligand>
</feature>
<feature type="domain" description="Fe-S cluster assembly protein Dre2 N-terminal" evidence="13">
    <location>
        <begin position="3"/>
        <end position="130"/>
    </location>
</feature>
<dbReference type="GO" id="GO:0097361">
    <property type="term" value="C:cytosolic [4Fe-4S] assembly targeting complex"/>
    <property type="evidence" value="ECO:0007669"/>
    <property type="project" value="EnsemblFungi"/>
</dbReference>
<gene>
    <name evidence="14" type="ORF">SETTUDRAFT_166500</name>
</gene>
<dbReference type="GeneID" id="19399826"/>
<evidence type="ECO:0000256" key="7">
    <source>
        <dbReference type="ARBA" id="ARBA00023004"/>
    </source>
</evidence>
<comment type="cofactor">
    <cofactor evidence="1 10">
        <name>[4Fe-4S] cluster</name>
        <dbReference type="ChEBI" id="CHEBI:49883"/>
    </cofactor>
</comment>
<dbReference type="HOGENOM" id="CLU_067152_1_0_1"/>
<dbReference type="Proteomes" id="UP000016935">
    <property type="component" value="Unassembled WGS sequence"/>
</dbReference>
<accession>R0I6R1</accession>
<feature type="region of interest" description="Disordered" evidence="11">
    <location>
        <begin position="136"/>
        <end position="173"/>
    </location>
</feature>
<feature type="domain" description="Anamorsin C-terminal" evidence="12">
    <location>
        <begin position="206"/>
        <end position="302"/>
    </location>
</feature>
<comment type="domain">
    <text evidence="10">The twin Cx2C motifs are involved in the recognition by the mitochondrial MIA40-ERV1 disulfide relay system. The formation of 2 disulfide bonds in the Cx2C motifs through dithiol/disulfide exchange reactions effectively traps the protein in the mitochondrial intermembrane space.</text>
</comment>
<dbReference type="STRING" id="671987.R0I6R1"/>
<name>R0I6R1_EXST2</name>
<dbReference type="Pfam" id="PF16803">
    <property type="entry name" value="DRE2_N"/>
    <property type="match status" value="1"/>
</dbReference>
<evidence type="ECO:0000256" key="3">
    <source>
        <dbReference type="ARBA" id="ARBA00022485"/>
    </source>
</evidence>
<dbReference type="GO" id="GO:0046872">
    <property type="term" value="F:metal ion binding"/>
    <property type="evidence" value="ECO:0007669"/>
    <property type="project" value="UniProtKB-KW"/>
</dbReference>
<evidence type="ECO:0000313" key="14">
    <source>
        <dbReference type="EMBL" id="EOA81161.1"/>
    </source>
</evidence>
<evidence type="ECO:0000256" key="8">
    <source>
        <dbReference type="ARBA" id="ARBA00023014"/>
    </source>
</evidence>
<keyword evidence="5 10" id="KW-0001">2Fe-2S</keyword>
<keyword evidence="3 10" id="KW-0004">4Fe-4S</keyword>
<comment type="domain">
    <text evidence="10">The N-terminal domain has structural similarity with S-adenosyl-L-methionine-dependent methyltransferases, but does not bind S-adenosyl-L-methionine. It is required for correct assembly of the 2 Fe-S clusters.</text>
</comment>
<dbReference type="PANTHER" id="PTHR13273">
    <property type="entry name" value="ANAMORSIN"/>
    <property type="match status" value="1"/>
</dbReference>
<feature type="binding site" evidence="10">
    <location>
        <position position="286"/>
    </location>
    <ligand>
        <name>[4Fe-4S] cluster</name>
        <dbReference type="ChEBI" id="CHEBI:49883"/>
    </ligand>
</feature>
<feature type="binding site" evidence="10">
    <location>
        <position position="272"/>
    </location>
    <ligand>
        <name>[4Fe-4S] cluster</name>
        <dbReference type="ChEBI" id="CHEBI:49883"/>
    </ligand>
</feature>
<feature type="binding site" evidence="10">
    <location>
        <position position="275"/>
    </location>
    <ligand>
        <name>[4Fe-4S] cluster</name>
        <dbReference type="ChEBI" id="CHEBI:49883"/>
    </ligand>
</feature>
<proteinExistence type="inferred from homology"/>
<feature type="short sequence motif" description="Cx2C motif 2" evidence="10">
    <location>
        <begin position="283"/>
        <end position="286"/>
    </location>
</feature>
<dbReference type="Gene3D" id="3.40.50.11000">
    <property type="entry name" value="Fe-S cluster assembly protein Dre2, N-terminal domain"/>
    <property type="match status" value="1"/>
</dbReference>
<feature type="binding site" evidence="10">
    <location>
        <position position="227"/>
    </location>
    <ligand>
        <name>[2Fe-2S] cluster</name>
        <dbReference type="ChEBI" id="CHEBI:190135"/>
    </ligand>
</feature>
<sequence>MPRCLLIGTPSIAAHPEQLDKVYEIHDRTSTDLQMIDRIAAGLVNLPVSTYDIVLLLADADGTTRESHKLLARDVMNKVVSALKAGGVLKSQAGPLQGTEKTEAILAGLAETAEGMTKPKDEEAVSIPLKFGKKKGANGTNGTVNPDGSVPLSLNGKRNEPQPAKPNGVGFVDFSDDLDDPVITGEDDLIDEDEFITEADLARPVIQPPECQPKPGKRRRACKDCTCGMKEKLEAEDAARRSAADKALNSLKLDADDLAEVDFTVQGKVGSCGNCALGDAFRCDGCPYIGLPAFKPGEEVRLLNNDIQL</sequence>
<keyword evidence="9 10" id="KW-0496">Mitochondrion</keyword>
<evidence type="ECO:0000256" key="1">
    <source>
        <dbReference type="ARBA" id="ARBA00001966"/>
    </source>
</evidence>
<keyword evidence="15" id="KW-1185">Reference proteome</keyword>
<comment type="domain">
    <text evidence="10">The C-terminal domain binds 2 Fe-S clusters but is otherwise mostly in an intrinsically disordered conformation.</text>
</comment>
<dbReference type="GO" id="GO:0045019">
    <property type="term" value="P:negative regulation of nitric oxide biosynthetic process"/>
    <property type="evidence" value="ECO:0007669"/>
    <property type="project" value="EnsemblFungi"/>
</dbReference>
<evidence type="ECO:0000256" key="11">
    <source>
        <dbReference type="SAM" id="MobiDB-lite"/>
    </source>
</evidence>
<feature type="binding site" evidence="10">
    <location>
        <position position="283"/>
    </location>
    <ligand>
        <name>[4Fe-4S] cluster</name>
        <dbReference type="ChEBI" id="CHEBI:49883"/>
    </ligand>
</feature>
<feature type="binding site" evidence="10">
    <location>
        <position position="211"/>
    </location>
    <ligand>
        <name>[2Fe-2S] cluster</name>
        <dbReference type="ChEBI" id="CHEBI:190135"/>
    </ligand>
</feature>
<dbReference type="InterPro" id="IPR031838">
    <property type="entry name" value="Dre2_N"/>
</dbReference>
<evidence type="ECO:0000256" key="6">
    <source>
        <dbReference type="ARBA" id="ARBA00022723"/>
    </source>
</evidence>
<evidence type="ECO:0008006" key="16">
    <source>
        <dbReference type="Google" id="ProtNLM"/>
    </source>
</evidence>
<comment type="similarity">
    <text evidence="2 10">Belongs to the anamorsin family.</text>
</comment>
<evidence type="ECO:0000256" key="2">
    <source>
        <dbReference type="ARBA" id="ARBA00008169"/>
    </source>
</evidence>
<dbReference type="GO" id="GO:0009055">
    <property type="term" value="F:electron transfer activity"/>
    <property type="evidence" value="ECO:0007669"/>
    <property type="project" value="UniProtKB-UniRule"/>
</dbReference>
<dbReference type="InterPro" id="IPR007785">
    <property type="entry name" value="Anamorsin"/>
</dbReference>
<dbReference type="InterPro" id="IPR046408">
    <property type="entry name" value="CIAPIN1"/>
</dbReference>
<evidence type="ECO:0000256" key="9">
    <source>
        <dbReference type="ARBA" id="ARBA00023128"/>
    </source>
</evidence>
<comment type="subcellular location">
    <subcellularLocation>
        <location evidence="10">Cytoplasm</location>
    </subcellularLocation>
    <subcellularLocation>
        <location evidence="10">Mitochondrion intermembrane space</location>
    </subcellularLocation>
</comment>
<dbReference type="GO" id="GO:0016226">
    <property type="term" value="P:iron-sulfur cluster assembly"/>
    <property type="evidence" value="ECO:0007669"/>
    <property type="project" value="UniProtKB-UniRule"/>
</dbReference>
<dbReference type="Pfam" id="PF05093">
    <property type="entry name" value="CIAPIN1"/>
    <property type="match status" value="1"/>
</dbReference>
<dbReference type="AlphaFoldDB" id="R0I6R1"/>
<dbReference type="GO" id="GO:0051537">
    <property type="term" value="F:2 iron, 2 sulfur cluster binding"/>
    <property type="evidence" value="ECO:0007669"/>
    <property type="project" value="UniProtKB-UniRule"/>
</dbReference>
<keyword evidence="7 10" id="KW-0408">Iron</keyword>
<feature type="binding site" evidence="10">
    <location>
        <position position="225"/>
    </location>
    <ligand>
        <name>[2Fe-2S] cluster</name>
        <dbReference type="ChEBI" id="CHEBI:190135"/>
    </ligand>
</feature>
<evidence type="ECO:0000259" key="12">
    <source>
        <dbReference type="Pfam" id="PF05093"/>
    </source>
</evidence>
<dbReference type="GO" id="GO:0005829">
    <property type="term" value="C:cytosol"/>
    <property type="evidence" value="ECO:0007669"/>
    <property type="project" value="EnsemblFungi"/>
</dbReference>
<dbReference type="EMBL" id="KB908877">
    <property type="protein sequence ID" value="EOA81161.1"/>
    <property type="molecule type" value="Genomic_DNA"/>
</dbReference>
<dbReference type="GO" id="GO:0051539">
    <property type="term" value="F:4 iron, 4 sulfur cluster binding"/>
    <property type="evidence" value="ECO:0007669"/>
    <property type="project" value="UniProtKB-KW"/>
</dbReference>
<comment type="caution">
    <text evidence="10">Lacks conserved residue(s) required for the propagation of feature annotation.</text>
</comment>
<reference evidence="14 15" key="2">
    <citation type="journal article" date="2013" name="PLoS Genet.">
        <title>Comparative genome structure, secondary metabolite, and effector coding capacity across Cochliobolus pathogens.</title>
        <authorList>
            <person name="Condon B.J."/>
            <person name="Leng Y."/>
            <person name="Wu D."/>
            <person name="Bushley K.E."/>
            <person name="Ohm R.A."/>
            <person name="Otillar R."/>
            <person name="Martin J."/>
            <person name="Schackwitz W."/>
            <person name="Grimwood J."/>
            <person name="MohdZainudin N."/>
            <person name="Xue C."/>
            <person name="Wang R."/>
            <person name="Manning V.A."/>
            <person name="Dhillon B."/>
            <person name="Tu Z.J."/>
            <person name="Steffenson B.J."/>
            <person name="Salamov A."/>
            <person name="Sun H."/>
            <person name="Lowry S."/>
            <person name="LaButti K."/>
            <person name="Han J."/>
            <person name="Copeland A."/>
            <person name="Lindquist E."/>
            <person name="Barry K."/>
            <person name="Schmutz J."/>
            <person name="Baker S.E."/>
            <person name="Ciuffetti L.M."/>
            <person name="Grigoriev I.V."/>
            <person name="Zhong S."/>
            <person name="Turgeon B.G."/>
        </authorList>
    </citation>
    <scope>NUCLEOTIDE SEQUENCE [LARGE SCALE GENOMIC DNA]</scope>
    <source>
        <strain evidence="15">28A</strain>
    </source>
</reference>
<protein>
    <recommendedName>
        <fullName evidence="16">Anamorsin homolog</fullName>
    </recommendedName>
</protein>
<keyword evidence="4 10" id="KW-0963">Cytoplasm</keyword>
<evidence type="ECO:0000256" key="4">
    <source>
        <dbReference type="ARBA" id="ARBA00022490"/>
    </source>
</evidence>
<evidence type="ECO:0000256" key="5">
    <source>
        <dbReference type="ARBA" id="ARBA00022714"/>
    </source>
</evidence>